<reference evidence="1" key="1">
    <citation type="submission" date="2024-01" db="EMBL/GenBank/DDBJ databases">
        <title>The first autotrophic representatives of the genus Thermodesulfovibrio.</title>
        <authorList>
            <person name="Maltseva A.I."/>
            <person name="Elcheninov A.G."/>
            <person name="Kublanov I.V."/>
            <person name="Lebedinsky A.V."/>
            <person name="Frolov E.N."/>
        </authorList>
    </citation>
    <scope>NUCLEOTIDE SEQUENCE</scope>
    <source>
        <strain evidence="1">3907-1M</strain>
    </source>
</reference>
<evidence type="ECO:0000313" key="1">
    <source>
        <dbReference type="EMBL" id="XCH46986.1"/>
    </source>
</evidence>
<sequence>MKEKENLTDFGLTELELEILKENEKLKSVFKKALIEVGVDPQKVEENIDKVISSAEVYIVDEDGNEIPIMINH</sequence>
<dbReference type="AlphaFoldDB" id="A0AAU8GWU3"/>
<proteinExistence type="predicted"/>
<name>A0AAU8GWU3_9BACT</name>
<dbReference type="EMBL" id="CP144373">
    <property type="protein sequence ID" value="XCH46986.1"/>
    <property type="molecule type" value="Genomic_DNA"/>
</dbReference>
<organism evidence="1">
    <name type="scientific">Thermodesulfovibrio autotrophicus</name>
    <dbReference type="NCBI Taxonomy" id="3118333"/>
    <lineage>
        <taxon>Bacteria</taxon>
        <taxon>Pseudomonadati</taxon>
        <taxon>Nitrospirota</taxon>
        <taxon>Thermodesulfovibrionia</taxon>
        <taxon>Thermodesulfovibrionales</taxon>
        <taxon>Thermodesulfovibrionaceae</taxon>
        <taxon>Thermodesulfovibrio</taxon>
    </lineage>
</organism>
<gene>
    <name evidence="1" type="ORF">V4D30_01600</name>
</gene>
<accession>A0AAU8GWU3</accession>
<dbReference type="KEGG" id="taut:V4D30_01600"/>
<protein>
    <submittedName>
        <fullName evidence="1">Uncharacterized protein</fullName>
    </submittedName>
</protein>
<dbReference type="RefSeq" id="WP_353684512.1">
    <property type="nucleotide sequence ID" value="NZ_CP144373.1"/>
</dbReference>